<dbReference type="PROSITE" id="PS50811">
    <property type="entry name" value="WRKY"/>
    <property type="match status" value="1"/>
</dbReference>
<feature type="domain" description="WRKY" evidence="6">
    <location>
        <begin position="49"/>
        <end position="74"/>
    </location>
</feature>
<comment type="subcellular location">
    <subcellularLocation>
        <location evidence="1">Nucleus</location>
    </subcellularLocation>
</comment>
<dbReference type="PANTHER" id="PTHR31221:SF334">
    <property type="entry name" value="WRKY TRANSCRIPTION FACTOR 57-RELATED"/>
    <property type="match status" value="1"/>
</dbReference>
<evidence type="ECO:0000256" key="1">
    <source>
        <dbReference type="ARBA" id="ARBA00004123"/>
    </source>
</evidence>
<dbReference type="InterPro" id="IPR036576">
    <property type="entry name" value="WRKY_dom_sf"/>
</dbReference>
<gene>
    <name evidence="7" type="ORF">KI387_007085</name>
</gene>
<dbReference type="InterPro" id="IPR003657">
    <property type="entry name" value="WRKY_dom"/>
</dbReference>
<name>A0AA38GNR5_TAXCH</name>
<dbReference type="GO" id="GO:0003700">
    <property type="term" value="F:DNA-binding transcription factor activity"/>
    <property type="evidence" value="ECO:0007669"/>
    <property type="project" value="InterPro"/>
</dbReference>
<evidence type="ECO:0000313" key="7">
    <source>
        <dbReference type="EMBL" id="KAH9326907.1"/>
    </source>
</evidence>
<evidence type="ECO:0000259" key="6">
    <source>
        <dbReference type="PROSITE" id="PS50811"/>
    </source>
</evidence>
<keyword evidence="3" id="KW-0238">DNA-binding</keyword>
<evidence type="ECO:0000256" key="2">
    <source>
        <dbReference type="ARBA" id="ARBA00023015"/>
    </source>
</evidence>
<dbReference type="EMBL" id="JAHRHJ020000002">
    <property type="protein sequence ID" value="KAH9326907.1"/>
    <property type="molecule type" value="Genomic_DNA"/>
</dbReference>
<protein>
    <recommendedName>
        <fullName evidence="6">WRKY domain-containing protein</fullName>
    </recommendedName>
</protein>
<dbReference type="PANTHER" id="PTHR31221">
    <property type="entry name" value="WRKY TRANSCRIPTION FACTOR PROTEIN 1-RELATED"/>
    <property type="match status" value="1"/>
</dbReference>
<dbReference type="SUPFAM" id="SSF118290">
    <property type="entry name" value="WRKY DNA-binding domain"/>
    <property type="match status" value="1"/>
</dbReference>
<dbReference type="Pfam" id="PF03106">
    <property type="entry name" value="WRKY"/>
    <property type="match status" value="1"/>
</dbReference>
<evidence type="ECO:0000256" key="3">
    <source>
        <dbReference type="ARBA" id="ARBA00023125"/>
    </source>
</evidence>
<dbReference type="GO" id="GO:0005634">
    <property type="term" value="C:nucleus"/>
    <property type="evidence" value="ECO:0007669"/>
    <property type="project" value="UniProtKB-SubCell"/>
</dbReference>
<evidence type="ECO:0000256" key="4">
    <source>
        <dbReference type="ARBA" id="ARBA00023163"/>
    </source>
</evidence>
<dbReference type="AlphaFoldDB" id="A0AA38GNR5"/>
<accession>A0AA38GNR5</accession>
<dbReference type="Gene3D" id="2.20.25.80">
    <property type="entry name" value="WRKY domain"/>
    <property type="match status" value="1"/>
</dbReference>
<feature type="non-terminal residue" evidence="7">
    <location>
        <position position="1"/>
    </location>
</feature>
<evidence type="ECO:0000313" key="8">
    <source>
        <dbReference type="Proteomes" id="UP000824469"/>
    </source>
</evidence>
<dbReference type="GO" id="GO:0043565">
    <property type="term" value="F:sequence-specific DNA binding"/>
    <property type="evidence" value="ECO:0007669"/>
    <property type="project" value="InterPro"/>
</dbReference>
<sequence>NKSSSILTLPIKDIGTYSCMSKTPEYCSERKHKTMNMERGPKYAFKTRSDSDVLEDGCKWGKYGKKSIKNNPHP</sequence>
<dbReference type="Proteomes" id="UP000824469">
    <property type="component" value="Unassembled WGS sequence"/>
</dbReference>
<comment type="caution">
    <text evidence="7">The sequence shown here is derived from an EMBL/GenBank/DDBJ whole genome shotgun (WGS) entry which is preliminary data.</text>
</comment>
<evidence type="ECO:0000256" key="5">
    <source>
        <dbReference type="ARBA" id="ARBA00023242"/>
    </source>
</evidence>
<feature type="non-terminal residue" evidence="7">
    <location>
        <position position="74"/>
    </location>
</feature>
<organism evidence="7 8">
    <name type="scientific">Taxus chinensis</name>
    <name type="common">Chinese yew</name>
    <name type="synonym">Taxus wallichiana var. chinensis</name>
    <dbReference type="NCBI Taxonomy" id="29808"/>
    <lineage>
        <taxon>Eukaryota</taxon>
        <taxon>Viridiplantae</taxon>
        <taxon>Streptophyta</taxon>
        <taxon>Embryophyta</taxon>
        <taxon>Tracheophyta</taxon>
        <taxon>Spermatophyta</taxon>
        <taxon>Pinopsida</taxon>
        <taxon>Pinidae</taxon>
        <taxon>Conifers II</taxon>
        <taxon>Cupressales</taxon>
        <taxon>Taxaceae</taxon>
        <taxon>Taxus</taxon>
    </lineage>
</organism>
<keyword evidence="4" id="KW-0804">Transcription</keyword>
<keyword evidence="8" id="KW-1185">Reference proteome</keyword>
<dbReference type="InterPro" id="IPR044810">
    <property type="entry name" value="WRKY_plant"/>
</dbReference>
<keyword evidence="2" id="KW-0805">Transcription regulation</keyword>
<proteinExistence type="predicted"/>
<keyword evidence="5" id="KW-0539">Nucleus</keyword>
<reference evidence="7 8" key="1">
    <citation type="journal article" date="2021" name="Nat. Plants">
        <title>The Taxus genome provides insights into paclitaxel biosynthesis.</title>
        <authorList>
            <person name="Xiong X."/>
            <person name="Gou J."/>
            <person name="Liao Q."/>
            <person name="Li Y."/>
            <person name="Zhou Q."/>
            <person name="Bi G."/>
            <person name="Li C."/>
            <person name="Du R."/>
            <person name="Wang X."/>
            <person name="Sun T."/>
            <person name="Guo L."/>
            <person name="Liang H."/>
            <person name="Lu P."/>
            <person name="Wu Y."/>
            <person name="Zhang Z."/>
            <person name="Ro D.K."/>
            <person name="Shang Y."/>
            <person name="Huang S."/>
            <person name="Yan J."/>
        </authorList>
    </citation>
    <scope>NUCLEOTIDE SEQUENCE [LARGE SCALE GENOMIC DNA]</scope>
    <source>
        <strain evidence="7">Ta-2019</strain>
    </source>
</reference>